<keyword evidence="1" id="KW-0472">Membrane</keyword>
<keyword evidence="1" id="KW-0812">Transmembrane</keyword>
<name>A0A812M9Z0_9DINO</name>
<evidence type="ECO:0000256" key="1">
    <source>
        <dbReference type="SAM" id="Phobius"/>
    </source>
</evidence>
<gene>
    <name evidence="2" type="primary">cnnm4</name>
    <name evidence="2" type="ORF">SNAT2548_LOCUS13748</name>
</gene>
<comment type="caution">
    <text evidence="2">The sequence shown here is derived from an EMBL/GenBank/DDBJ whole genome shotgun (WGS) entry which is preliminary data.</text>
</comment>
<evidence type="ECO:0000313" key="3">
    <source>
        <dbReference type="Proteomes" id="UP000604046"/>
    </source>
</evidence>
<dbReference type="AlphaFoldDB" id="A0A812M9Z0"/>
<dbReference type="OrthoDB" id="445914at2759"/>
<sequence length="99" mass="11220">MSSRWQSPWNAADRKATKKMLLSWLRTASTSSIVSALAIPLSCLVYMLSSSWAPLMQYHDPRHLRGLSTLFTGTLWPELKQGCQISRANFLYIPHSRPA</sequence>
<dbReference type="Proteomes" id="UP000604046">
    <property type="component" value="Unassembled WGS sequence"/>
</dbReference>
<reference evidence="2" key="1">
    <citation type="submission" date="2021-02" db="EMBL/GenBank/DDBJ databases">
        <authorList>
            <person name="Dougan E. K."/>
            <person name="Rhodes N."/>
            <person name="Thang M."/>
            <person name="Chan C."/>
        </authorList>
    </citation>
    <scope>NUCLEOTIDE SEQUENCE</scope>
</reference>
<organism evidence="2 3">
    <name type="scientific">Symbiodinium natans</name>
    <dbReference type="NCBI Taxonomy" id="878477"/>
    <lineage>
        <taxon>Eukaryota</taxon>
        <taxon>Sar</taxon>
        <taxon>Alveolata</taxon>
        <taxon>Dinophyceae</taxon>
        <taxon>Suessiales</taxon>
        <taxon>Symbiodiniaceae</taxon>
        <taxon>Symbiodinium</taxon>
    </lineage>
</organism>
<feature type="transmembrane region" description="Helical" evidence="1">
    <location>
        <begin position="21"/>
        <end position="48"/>
    </location>
</feature>
<proteinExistence type="predicted"/>
<dbReference type="EMBL" id="CAJNDS010001502">
    <property type="protein sequence ID" value="CAE7262266.1"/>
    <property type="molecule type" value="Genomic_DNA"/>
</dbReference>
<evidence type="ECO:0000313" key="2">
    <source>
        <dbReference type="EMBL" id="CAE7262266.1"/>
    </source>
</evidence>
<protein>
    <submittedName>
        <fullName evidence="2">Cnnm4 protein</fullName>
    </submittedName>
</protein>
<keyword evidence="1" id="KW-1133">Transmembrane helix</keyword>
<keyword evidence="3" id="KW-1185">Reference proteome</keyword>
<accession>A0A812M9Z0</accession>